<evidence type="ECO:0000313" key="6">
    <source>
        <dbReference type="EMBL" id="KAG8186676.1"/>
    </source>
</evidence>
<feature type="binding site" evidence="3">
    <location>
        <position position="167"/>
    </location>
    <ligand>
        <name>Zn(2+)</name>
        <dbReference type="ChEBI" id="CHEBI:29105"/>
        <note>catalytic</note>
    </ligand>
</feature>
<keyword evidence="3 4" id="KW-0378">Hydrolase</keyword>
<evidence type="ECO:0000259" key="5">
    <source>
        <dbReference type="PROSITE" id="PS51864"/>
    </source>
</evidence>
<dbReference type="InterPro" id="IPR006026">
    <property type="entry name" value="Peptidase_Metallo"/>
</dbReference>
<feature type="signal peptide" evidence="4">
    <location>
        <begin position="1"/>
        <end position="20"/>
    </location>
</feature>
<feature type="binding site" evidence="3">
    <location>
        <position position="171"/>
    </location>
    <ligand>
        <name>Zn(2+)</name>
        <dbReference type="ChEBI" id="CHEBI:29105"/>
        <note>catalytic</note>
    </ligand>
</feature>
<proteinExistence type="predicted"/>
<comment type="caution">
    <text evidence="6">The sequence shown here is derived from an EMBL/GenBank/DDBJ whole genome shotgun (WGS) entry which is preliminary data.</text>
</comment>
<feature type="binding site" evidence="3">
    <location>
        <position position="177"/>
    </location>
    <ligand>
        <name>Zn(2+)</name>
        <dbReference type="ChEBI" id="CHEBI:29105"/>
        <note>catalytic</note>
    </ligand>
</feature>
<dbReference type="PROSITE" id="PS51864">
    <property type="entry name" value="ASTACIN"/>
    <property type="match status" value="1"/>
</dbReference>
<feature type="active site" evidence="3">
    <location>
        <position position="168"/>
    </location>
</feature>
<name>A0AAV6UTU9_9ARAC</name>
<comment type="cofactor">
    <cofactor evidence="3 4">
        <name>Zn(2+)</name>
        <dbReference type="ChEBI" id="CHEBI:29105"/>
    </cofactor>
    <text evidence="3 4">Binds 1 zinc ion per subunit.</text>
</comment>
<dbReference type="PANTHER" id="PTHR10127">
    <property type="entry name" value="DISCOIDIN, CUB, EGF, LAMININ , AND ZINC METALLOPROTEASE DOMAIN CONTAINING"/>
    <property type="match status" value="1"/>
</dbReference>
<evidence type="ECO:0000313" key="7">
    <source>
        <dbReference type="Proteomes" id="UP000827092"/>
    </source>
</evidence>
<accession>A0AAV6UTU9</accession>
<protein>
    <recommendedName>
        <fullName evidence="4">Metalloendopeptidase</fullName>
        <ecNumber evidence="4">3.4.24.-</ecNumber>
    </recommendedName>
</protein>
<dbReference type="Gene3D" id="3.40.390.10">
    <property type="entry name" value="Collagenase (Catalytic Domain)"/>
    <property type="match status" value="1"/>
</dbReference>
<feature type="domain" description="Peptidase M12A" evidence="5">
    <location>
        <begin position="63"/>
        <end position="272"/>
    </location>
</feature>
<dbReference type="Pfam" id="PF01400">
    <property type="entry name" value="Astacin"/>
    <property type="match status" value="1"/>
</dbReference>
<evidence type="ECO:0000256" key="2">
    <source>
        <dbReference type="ARBA" id="ARBA00025529"/>
    </source>
</evidence>
<dbReference type="AlphaFoldDB" id="A0AAV6UTU9"/>
<dbReference type="SUPFAM" id="SSF55486">
    <property type="entry name" value="Metalloproteases ('zincins'), catalytic domain"/>
    <property type="match status" value="1"/>
</dbReference>
<dbReference type="Proteomes" id="UP000827092">
    <property type="component" value="Unassembled WGS sequence"/>
</dbReference>
<keyword evidence="3 4" id="KW-0482">Metalloprotease</keyword>
<dbReference type="CDD" id="cd04280">
    <property type="entry name" value="ZnMc_astacin_like"/>
    <property type="match status" value="1"/>
</dbReference>
<dbReference type="GO" id="GO:0006508">
    <property type="term" value="P:proteolysis"/>
    <property type="evidence" value="ECO:0007669"/>
    <property type="project" value="UniProtKB-KW"/>
</dbReference>
<feature type="chain" id="PRO_5043086315" description="Metalloendopeptidase" evidence="4">
    <location>
        <begin position="21"/>
        <end position="272"/>
    </location>
</feature>
<evidence type="ECO:0000256" key="4">
    <source>
        <dbReference type="RuleBase" id="RU361183"/>
    </source>
</evidence>
<dbReference type="InterPro" id="IPR001506">
    <property type="entry name" value="Peptidase_M12A"/>
</dbReference>
<dbReference type="PRINTS" id="PR00480">
    <property type="entry name" value="ASTACIN"/>
</dbReference>
<comment type="function">
    <text evidence="2">Zinc metalloprotease. Provoques deadhesion of endothelial cells from cell cultures, and also degradation of fibronectin, fibrinogen and gelatin in vitro. Its role in the venom is not fully understood but it might act as a spreading factor that facilitates diffusion of other venom toxins. Alternatively, it might be involved in the proteolytic processing of other venom toxins or it might play a role in extra-oral digestion of prey.</text>
</comment>
<comment type="caution">
    <text evidence="3">Lacks conserved residue(s) required for the propagation of feature annotation.</text>
</comment>
<comment type="subunit">
    <text evidence="1">Monomer.</text>
</comment>
<dbReference type="EMBL" id="JAFNEN010000294">
    <property type="protein sequence ID" value="KAG8186676.1"/>
    <property type="molecule type" value="Genomic_DNA"/>
</dbReference>
<dbReference type="PANTHER" id="PTHR10127:SF883">
    <property type="entry name" value="ZINC METALLOPROTEINASE NAS-8"/>
    <property type="match status" value="1"/>
</dbReference>
<dbReference type="GO" id="GO:0004222">
    <property type="term" value="F:metalloendopeptidase activity"/>
    <property type="evidence" value="ECO:0007669"/>
    <property type="project" value="UniProtKB-UniRule"/>
</dbReference>
<keyword evidence="3 4" id="KW-0479">Metal-binding</keyword>
<gene>
    <name evidence="6" type="ORF">JTE90_014751</name>
</gene>
<evidence type="ECO:0000256" key="3">
    <source>
        <dbReference type="PROSITE-ProRule" id="PRU01211"/>
    </source>
</evidence>
<evidence type="ECO:0000256" key="1">
    <source>
        <dbReference type="ARBA" id="ARBA00011245"/>
    </source>
</evidence>
<keyword evidence="7" id="KW-1185">Reference proteome</keyword>
<reference evidence="6 7" key="1">
    <citation type="journal article" date="2022" name="Nat. Ecol. Evol.">
        <title>A masculinizing supergene underlies an exaggerated male reproductive morph in a spider.</title>
        <authorList>
            <person name="Hendrickx F."/>
            <person name="De Corte Z."/>
            <person name="Sonet G."/>
            <person name="Van Belleghem S.M."/>
            <person name="Kostlbacher S."/>
            <person name="Vangestel C."/>
        </authorList>
    </citation>
    <scope>NUCLEOTIDE SEQUENCE [LARGE SCALE GENOMIC DNA]</scope>
    <source>
        <strain evidence="6">W744_W776</strain>
    </source>
</reference>
<dbReference type="GO" id="GO:0008270">
    <property type="term" value="F:zinc ion binding"/>
    <property type="evidence" value="ECO:0007669"/>
    <property type="project" value="UniProtKB-UniRule"/>
</dbReference>
<organism evidence="6 7">
    <name type="scientific">Oedothorax gibbosus</name>
    <dbReference type="NCBI Taxonomy" id="931172"/>
    <lineage>
        <taxon>Eukaryota</taxon>
        <taxon>Metazoa</taxon>
        <taxon>Ecdysozoa</taxon>
        <taxon>Arthropoda</taxon>
        <taxon>Chelicerata</taxon>
        <taxon>Arachnida</taxon>
        <taxon>Araneae</taxon>
        <taxon>Araneomorphae</taxon>
        <taxon>Entelegynae</taxon>
        <taxon>Araneoidea</taxon>
        <taxon>Linyphiidae</taxon>
        <taxon>Erigoninae</taxon>
        <taxon>Oedothorax</taxon>
    </lineage>
</organism>
<sequence length="272" mass="31533">MLWKLFVSLAAVLTPSEVKRQNAEPYLPYGPQSPQEQMEAYEALHGDQINGDMLFADDFPVDAGIRDTRFRWPGYPGRPEVPYVIDPALSNEPRDCVRKDDQKPLILQAMEHFHQKTCIKFIPKTEYDWDYIHIFKGKGCYSYVGKRRGGQSLSLGDGCYFIGSILHELAHAVGLFHEHQRSDRDNYITIFKDNIDKGHENNFELISPNAELIYTSYDYDSIMHYGDYAFSKQPKVLKTMEAKNGRPLLEPFDRPGFTNSDIEQLRKLYYCR</sequence>
<keyword evidence="3 4" id="KW-0862">Zinc</keyword>
<dbReference type="InterPro" id="IPR034035">
    <property type="entry name" value="Astacin-like_dom"/>
</dbReference>
<dbReference type="InterPro" id="IPR024079">
    <property type="entry name" value="MetalloPept_cat_dom_sf"/>
</dbReference>
<dbReference type="EC" id="3.4.24.-" evidence="4"/>
<dbReference type="SMART" id="SM00235">
    <property type="entry name" value="ZnMc"/>
    <property type="match status" value="1"/>
</dbReference>
<keyword evidence="3 4" id="KW-0645">Protease</keyword>
<keyword evidence="4" id="KW-0732">Signal</keyword>